<sequence length="137" mass="14947">PNEDGHRSFKVERVDSGERTRAGGVEEDQKEVLEVGAQGQVRRRKTRWGAQEGQRLKSDGELASDSQALEERPAGHGGRHQPGQDPLRWFGVLVPRSLRDAQAAFKEGTDPNAPDPSGAGKGGERGREMRLGEGRRG</sequence>
<feature type="region of interest" description="Disordered" evidence="2">
    <location>
        <begin position="100"/>
        <end position="137"/>
    </location>
</feature>
<evidence type="ECO:0000256" key="2">
    <source>
        <dbReference type="SAM" id="MobiDB-lite"/>
    </source>
</evidence>
<feature type="region of interest" description="Disordered" evidence="2">
    <location>
        <begin position="1"/>
        <end position="88"/>
    </location>
</feature>
<feature type="compositionally biased region" description="Basic and acidic residues" evidence="2">
    <location>
        <begin position="122"/>
        <end position="137"/>
    </location>
</feature>
<feature type="non-terminal residue" evidence="3">
    <location>
        <position position="1"/>
    </location>
</feature>
<dbReference type="OrthoDB" id="408631at2759"/>
<evidence type="ECO:0000313" key="3">
    <source>
        <dbReference type="EMBL" id="GCC41477.1"/>
    </source>
</evidence>
<gene>
    <name evidence="3" type="ORF">chiPu_0025241</name>
</gene>
<dbReference type="EMBL" id="BEZZ01054888">
    <property type="protein sequence ID" value="GCC41477.1"/>
    <property type="molecule type" value="Genomic_DNA"/>
</dbReference>
<feature type="compositionally biased region" description="Basic and acidic residues" evidence="2">
    <location>
        <begin position="1"/>
        <end position="21"/>
    </location>
</feature>
<proteinExistence type="predicted"/>
<accession>A0A401TFQ0</accession>
<dbReference type="PANTHER" id="PTHR31996:SF2">
    <property type="entry name" value="COILED-COIL DOMAIN-CONTAINING PROTEIN 115"/>
    <property type="match status" value="1"/>
</dbReference>
<dbReference type="STRING" id="137246.A0A401TFQ0"/>
<reference evidence="3 4" key="1">
    <citation type="journal article" date="2018" name="Nat. Ecol. Evol.">
        <title>Shark genomes provide insights into elasmobranch evolution and the origin of vertebrates.</title>
        <authorList>
            <person name="Hara Y"/>
            <person name="Yamaguchi K"/>
            <person name="Onimaru K"/>
            <person name="Kadota M"/>
            <person name="Koyanagi M"/>
            <person name="Keeley SD"/>
            <person name="Tatsumi K"/>
            <person name="Tanaka K"/>
            <person name="Motone F"/>
            <person name="Kageyama Y"/>
            <person name="Nozu R"/>
            <person name="Adachi N"/>
            <person name="Nishimura O"/>
            <person name="Nakagawa R"/>
            <person name="Tanegashima C"/>
            <person name="Kiyatake I"/>
            <person name="Matsumoto R"/>
            <person name="Murakumo K"/>
            <person name="Nishida K"/>
            <person name="Terakita A"/>
            <person name="Kuratani S"/>
            <person name="Sato K"/>
            <person name="Hyodo S Kuraku.S."/>
        </authorList>
    </citation>
    <scope>NUCLEOTIDE SEQUENCE [LARGE SCALE GENOMIC DNA]</scope>
</reference>
<protein>
    <recommendedName>
        <fullName evidence="1">Vacuolar ATPase assembly protein VMA22</fullName>
    </recommendedName>
</protein>
<dbReference type="GO" id="GO:0070072">
    <property type="term" value="P:vacuolar proton-transporting V-type ATPase complex assembly"/>
    <property type="evidence" value="ECO:0007669"/>
    <property type="project" value="InterPro"/>
</dbReference>
<dbReference type="Pfam" id="PF21730">
    <property type="entry name" value="Vma22_CCDC115"/>
    <property type="match status" value="1"/>
</dbReference>
<dbReference type="PANTHER" id="PTHR31996">
    <property type="entry name" value="COILED-COIL DOMAIN-CONTAINING PROTEIN 115"/>
    <property type="match status" value="1"/>
</dbReference>
<evidence type="ECO:0000256" key="1">
    <source>
        <dbReference type="ARBA" id="ARBA00093634"/>
    </source>
</evidence>
<organism evidence="3 4">
    <name type="scientific">Chiloscyllium punctatum</name>
    <name type="common">Brownbanded bambooshark</name>
    <name type="synonym">Hemiscyllium punctatum</name>
    <dbReference type="NCBI Taxonomy" id="137246"/>
    <lineage>
        <taxon>Eukaryota</taxon>
        <taxon>Metazoa</taxon>
        <taxon>Chordata</taxon>
        <taxon>Craniata</taxon>
        <taxon>Vertebrata</taxon>
        <taxon>Chondrichthyes</taxon>
        <taxon>Elasmobranchii</taxon>
        <taxon>Galeomorphii</taxon>
        <taxon>Galeoidea</taxon>
        <taxon>Orectolobiformes</taxon>
        <taxon>Hemiscylliidae</taxon>
        <taxon>Chiloscyllium</taxon>
    </lineage>
</organism>
<name>A0A401TFQ0_CHIPU</name>
<evidence type="ECO:0000313" key="4">
    <source>
        <dbReference type="Proteomes" id="UP000287033"/>
    </source>
</evidence>
<dbReference type="AlphaFoldDB" id="A0A401TFQ0"/>
<dbReference type="InterPro" id="IPR040357">
    <property type="entry name" value="Vma22/CCDC115"/>
</dbReference>
<dbReference type="Proteomes" id="UP000287033">
    <property type="component" value="Unassembled WGS sequence"/>
</dbReference>
<comment type="caution">
    <text evidence="3">The sequence shown here is derived from an EMBL/GenBank/DDBJ whole genome shotgun (WGS) entry which is preliminary data.</text>
</comment>
<keyword evidence="4" id="KW-1185">Reference proteome</keyword>
<dbReference type="GO" id="GO:0051082">
    <property type="term" value="F:unfolded protein binding"/>
    <property type="evidence" value="ECO:0007669"/>
    <property type="project" value="TreeGrafter"/>
</dbReference>